<accession>A0A846WWK6</accession>
<evidence type="ECO:0000256" key="3">
    <source>
        <dbReference type="ARBA" id="ARBA00022512"/>
    </source>
</evidence>
<name>A0A846WWK6_9ACTN</name>
<comment type="caution">
    <text evidence="6">The sequence shown here is derived from an EMBL/GenBank/DDBJ whole genome shotgun (WGS) entry which is preliminary data.</text>
</comment>
<dbReference type="PANTHER" id="PTHR42879:SF2">
    <property type="entry name" value="3-OXOACYL-[ACYL-CARRIER-PROTEIN] REDUCTASE FABG"/>
    <property type="match status" value="1"/>
</dbReference>
<dbReference type="PRINTS" id="PR00081">
    <property type="entry name" value="GDHRDH"/>
</dbReference>
<dbReference type="GO" id="GO:0004316">
    <property type="term" value="F:3-oxoacyl-[acyl-carrier-protein] reductase (NADPH) activity"/>
    <property type="evidence" value="ECO:0007669"/>
    <property type="project" value="UniProtKB-EC"/>
</dbReference>
<comment type="similarity">
    <text evidence="2">Belongs to the short-chain dehydrogenases/reductases (SDR) family.</text>
</comment>
<dbReference type="Proteomes" id="UP000563898">
    <property type="component" value="Unassembled WGS sequence"/>
</dbReference>
<evidence type="ECO:0000256" key="4">
    <source>
        <dbReference type="ARBA" id="ARBA00040781"/>
    </source>
</evidence>
<dbReference type="InterPro" id="IPR002347">
    <property type="entry name" value="SDR_fam"/>
</dbReference>
<dbReference type="InterPro" id="IPR050259">
    <property type="entry name" value="SDR"/>
</dbReference>
<proteinExistence type="inferred from homology"/>
<dbReference type="RefSeq" id="WP_006367981.1">
    <property type="nucleotide sequence ID" value="NZ_JAAXPC010000028.1"/>
</dbReference>
<evidence type="ECO:0000256" key="5">
    <source>
        <dbReference type="ARBA" id="ARBA00047400"/>
    </source>
</evidence>
<dbReference type="PANTHER" id="PTHR42879">
    <property type="entry name" value="3-OXOACYL-(ACYL-CARRIER-PROTEIN) REDUCTASE"/>
    <property type="match status" value="1"/>
</dbReference>
<sequence>MGTYVVSGSASGMGAAVADSLRAAGHTVIGIDRDGAEVTADLSTPHGRASAIAAVLDRAEGALAGAVLAAGLGPARGAERTIVEVNLLGVTDLLTAFRPLLATGEKSKVVVFGSNSTTATPLVPRRAVARLEAGDTEGATRILRRRGKALSGPAAYAASKIAVTRWCRVHGTRPEWAGEGIAVNIIAPGPVMTPLLQSQLTGASSKNVRSFPIPLREYGTPEQITQWVMLMLSPAADFMAGSVITVDGGTEALLRARDWPRAAPLRAVPRVLWRMYRAPKDGQIARY</sequence>
<dbReference type="InterPro" id="IPR036291">
    <property type="entry name" value="NAD(P)-bd_dom_sf"/>
</dbReference>
<evidence type="ECO:0000256" key="1">
    <source>
        <dbReference type="ARBA" id="ARBA00004191"/>
    </source>
</evidence>
<gene>
    <name evidence="6" type="ORF">HGA05_26485</name>
</gene>
<dbReference type="AlphaFoldDB" id="A0A846WWK6"/>
<keyword evidence="3" id="KW-0964">Secreted</keyword>
<dbReference type="SUPFAM" id="SSF51735">
    <property type="entry name" value="NAD(P)-binding Rossmann-fold domains"/>
    <property type="match status" value="1"/>
</dbReference>
<comment type="subcellular location">
    <subcellularLocation>
        <location evidence="1">Secreted</location>
        <location evidence="1">Cell wall</location>
    </subcellularLocation>
</comment>
<evidence type="ECO:0000313" key="6">
    <source>
        <dbReference type="EMBL" id="NKY05110.1"/>
    </source>
</evidence>
<evidence type="ECO:0000256" key="2">
    <source>
        <dbReference type="ARBA" id="ARBA00006484"/>
    </source>
</evidence>
<keyword evidence="3" id="KW-0134">Cell wall</keyword>
<comment type="catalytic activity">
    <reaction evidence="5">
        <text>a (3R)-hydroxyacyl-[ACP] + NADP(+) = a 3-oxoacyl-[ACP] + NADPH + H(+)</text>
        <dbReference type="Rhea" id="RHEA:17397"/>
        <dbReference type="Rhea" id="RHEA-COMP:9916"/>
        <dbReference type="Rhea" id="RHEA-COMP:9945"/>
        <dbReference type="ChEBI" id="CHEBI:15378"/>
        <dbReference type="ChEBI" id="CHEBI:57783"/>
        <dbReference type="ChEBI" id="CHEBI:58349"/>
        <dbReference type="ChEBI" id="CHEBI:78776"/>
        <dbReference type="ChEBI" id="CHEBI:78827"/>
        <dbReference type="EC" id="1.1.1.100"/>
    </reaction>
    <physiologicalReaction direction="right-to-left" evidence="5">
        <dbReference type="Rhea" id="RHEA:17399"/>
    </physiologicalReaction>
</comment>
<protein>
    <recommendedName>
        <fullName evidence="4">3-oxoacyl-[acyl-carrier-protein] reductase MabA</fullName>
    </recommendedName>
</protein>
<dbReference type="Gene3D" id="3.40.50.720">
    <property type="entry name" value="NAD(P)-binding Rossmann-like Domain"/>
    <property type="match status" value="1"/>
</dbReference>
<organism evidence="6 7">
    <name type="scientific">Gordonia polyisoprenivorans</name>
    <dbReference type="NCBI Taxonomy" id="84595"/>
    <lineage>
        <taxon>Bacteria</taxon>
        <taxon>Bacillati</taxon>
        <taxon>Actinomycetota</taxon>
        <taxon>Actinomycetes</taxon>
        <taxon>Mycobacteriales</taxon>
        <taxon>Gordoniaceae</taxon>
        <taxon>Gordonia</taxon>
    </lineage>
</organism>
<dbReference type="Pfam" id="PF13561">
    <property type="entry name" value="adh_short_C2"/>
    <property type="match status" value="1"/>
</dbReference>
<evidence type="ECO:0000313" key="7">
    <source>
        <dbReference type="Proteomes" id="UP000563898"/>
    </source>
</evidence>
<dbReference type="EMBL" id="JAAXPC010000028">
    <property type="protein sequence ID" value="NKY05110.1"/>
    <property type="molecule type" value="Genomic_DNA"/>
</dbReference>
<reference evidence="6 7" key="1">
    <citation type="submission" date="2020-04" db="EMBL/GenBank/DDBJ databases">
        <title>MicrobeNet Type strains.</title>
        <authorList>
            <person name="Nicholson A.C."/>
        </authorList>
    </citation>
    <scope>NUCLEOTIDE SEQUENCE [LARGE SCALE GENOMIC DNA]</scope>
    <source>
        <strain evidence="6 7">ATCC BAA-14</strain>
    </source>
</reference>